<dbReference type="GO" id="GO:0016020">
    <property type="term" value="C:membrane"/>
    <property type="evidence" value="ECO:0007669"/>
    <property type="project" value="TreeGrafter"/>
</dbReference>
<evidence type="ECO:0000259" key="2">
    <source>
        <dbReference type="Pfam" id="PF00561"/>
    </source>
</evidence>
<gene>
    <name evidence="3" type="primary">rutD</name>
    <name evidence="3" type="ORF">BN1080_02205</name>
</gene>
<dbReference type="PANTHER" id="PTHR43798">
    <property type="entry name" value="MONOACYLGLYCEROL LIPASE"/>
    <property type="match status" value="1"/>
</dbReference>
<dbReference type="GO" id="GO:0016787">
    <property type="term" value="F:hydrolase activity"/>
    <property type="evidence" value="ECO:0007669"/>
    <property type="project" value="UniProtKB-KW"/>
</dbReference>
<dbReference type="STRING" id="1499687.BN1080_02205"/>
<dbReference type="InterPro" id="IPR050266">
    <property type="entry name" value="AB_hydrolase_sf"/>
</dbReference>
<reference evidence="3 4" key="1">
    <citation type="submission" date="2014-09" db="EMBL/GenBank/DDBJ databases">
        <authorList>
            <person name="Urmite Genomes Urmite Genomes"/>
        </authorList>
    </citation>
    <scope>NUCLEOTIDE SEQUENCE [LARGE SCALE GENOMIC DNA]</scope>
    <source>
        <strain evidence="3 4">ES2</strain>
    </source>
</reference>
<evidence type="ECO:0000313" key="3">
    <source>
        <dbReference type="EMBL" id="CEG23255.1"/>
    </source>
</evidence>
<dbReference type="Pfam" id="PF00561">
    <property type="entry name" value="Abhydrolase_1"/>
    <property type="match status" value="1"/>
</dbReference>
<dbReference type="Proteomes" id="UP000043699">
    <property type="component" value="Unassembled WGS sequence"/>
</dbReference>
<name>A0A098EN63_9BACL</name>
<dbReference type="SUPFAM" id="SSF53474">
    <property type="entry name" value="alpha/beta-Hydrolases"/>
    <property type="match status" value="1"/>
</dbReference>
<dbReference type="InterPro" id="IPR000073">
    <property type="entry name" value="AB_hydrolase_1"/>
</dbReference>
<evidence type="ECO:0000256" key="1">
    <source>
        <dbReference type="ARBA" id="ARBA00022801"/>
    </source>
</evidence>
<dbReference type="PANTHER" id="PTHR43798:SF31">
    <property type="entry name" value="AB HYDROLASE SUPERFAMILY PROTEIN YCLE"/>
    <property type="match status" value="1"/>
</dbReference>
<dbReference type="InterPro" id="IPR029058">
    <property type="entry name" value="AB_hydrolase_fold"/>
</dbReference>
<feature type="domain" description="AB hydrolase-1" evidence="2">
    <location>
        <begin position="51"/>
        <end position="266"/>
    </location>
</feature>
<sequence>MDKWRQQLINTERGVFEVFTKGEGPAMCVAHHYSVFNATGDYFAETFTPFCTVYLVNLREAGQSAKAEQPYQLSMLETVFDLEAVRKALGYQQWIFAGHSTGGMLGVIYGIAASASLTGLMLVGAAARDYAAFSTDCIYNEDHPEFQKMQDLLEALKQEGLEPEQRKELGIQRTQLSLHQPDGYEQYFHSRHAKTISAIRLDFFSRELQVFDVTRKLHLITVPVWIACGEHDVQCPLLYSIEMKKGIPNSQLAVFSKSNHYPFLEEKPKFVSDAQSFLAEVSQQNKAQMDV</sequence>
<evidence type="ECO:0000313" key="4">
    <source>
        <dbReference type="Proteomes" id="UP000043699"/>
    </source>
</evidence>
<dbReference type="RefSeq" id="WP_052652029.1">
    <property type="nucleotide sequence ID" value="NZ_CCXS01000001.1"/>
</dbReference>
<protein>
    <submittedName>
        <fullName evidence="3">Putative aminoacrylate hydrolase RutD</fullName>
    </submittedName>
</protein>
<dbReference type="Gene3D" id="3.40.50.1820">
    <property type="entry name" value="alpha/beta hydrolase"/>
    <property type="match status" value="1"/>
</dbReference>
<keyword evidence="4" id="KW-1185">Reference proteome</keyword>
<proteinExistence type="predicted"/>
<organism evidence="3 4">
    <name type="scientific">Planococcus massiliensis</name>
    <dbReference type="NCBI Taxonomy" id="1499687"/>
    <lineage>
        <taxon>Bacteria</taxon>
        <taxon>Bacillati</taxon>
        <taxon>Bacillota</taxon>
        <taxon>Bacilli</taxon>
        <taxon>Bacillales</taxon>
        <taxon>Caryophanaceae</taxon>
        <taxon>Planococcus</taxon>
    </lineage>
</organism>
<dbReference type="AlphaFoldDB" id="A0A098EN63"/>
<dbReference type="EMBL" id="CCXS01000001">
    <property type="protein sequence ID" value="CEG23255.1"/>
    <property type="molecule type" value="Genomic_DNA"/>
</dbReference>
<keyword evidence="1 3" id="KW-0378">Hydrolase</keyword>
<accession>A0A098EN63</accession>
<dbReference type="OrthoDB" id="9796770at2"/>